<keyword evidence="1" id="KW-0863">Zinc-finger</keyword>
<keyword evidence="1" id="KW-0479">Metal-binding</keyword>
<gene>
    <name evidence="3" type="ORF">NCTC10797_05413</name>
</gene>
<evidence type="ECO:0000256" key="1">
    <source>
        <dbReference type="PROSITE-ProRule" id="PRU00325"/>
    </source>
</evidence>
<evidence type="ECO:0000259" key="2">
    <source>
        <dbReference type="PROSITE" id="PS50966"/>
    </source>
</evidence>
<dbReference type="PROSITE" id="PS50966">
    <property type="entry name" value="ZF_SWIM"/>
    <property type="match status" value="1"/>
</dbReference>
<proteinExistence type="predicted"/>
<dbReference type="EMBL" id="LR215973">
    <property type="protein sequence ID" value="VFB01594.1"/>
    <property type="molecule type" value="Genomic_DNA"/>
</dbReference>
<reference evidence="3 4" key="1">
    <citation type="submission" date="2019-02" db="EMBL/GenBank/DDBJ databases">
        <authorList>
            <consortium name="Pathogen Informatics"/>
        </authorList>
    </citation>
    <scope>NUCLEOTIDE SEQUENCE [LARGE SCALE GENOMIC DNA]</scope>
    <source>
        <strain evidence="3 4">3012STDY6756504</strain>
    </source>
</reference>
<evidence type="ECO:0000313" key="4">
    <source>
        <dbReference type="Proteomes" id="UP000290439"/>
    </source>
</evidence>
<sequence length="256" mass="27683">MSPRVDYREFGPRRPVSGGVEARSRRGAFARTAWGRAFIQAVERMAEPGRLARGRSYARSGQVVSYRIERGAVVGEVQGSQPRPFTATCTVRPLRAEEIELLVEEIRSAPGMLAQIASGALPAALSPHLLPETAADLDFGCTCPDPGWPCKHVAALCYLLAERLDEYPRDLLTLRGLSLDTLIGGVERGAGSGGDADPYGEALELPALPTPAFRSAPEDLDPTLLRRALRMLAEDEAVAASGLRTLTSWYDDLRQA</sequence>
<dbReference type="Proteomes" id="UP000290439">
    <property type="component" value="Chromosome"/>
</dbReference>
<dbReference type="PANTHER" id="PTHR38133">
    <property type="entry name" value="SLR1429 PROTEIN"/>
    <property type="match status" value="1"/>
</dbReference>
<protein>
    <recommendedName>
        <fullName evidence="2">SWIM-type domain-containing protein</fullName>
    </recommendedName>
</protein>
<dbReference type="RefSeq" id="WP_130919039.1">
    <property type="nucleotide sequence ID" value="NZ_JADLPK010000007.1"/>
</dbReference>
<dbReference type="GO" id="GO:0008270">
    <property type="term" value="F:zinc ion binding"/>
    <property type="evidence" value="ECO:0007669"/>
    <property type="project" value="UniProtKB-KW"/>
</dbReference>
<dbReference type="InterPro" id="IPR007527">
    <property type="entry name" value="Znf_SWIM"/>
</dbReference>
<dbReference type="AlphaFoldDB" id="A0A4V6ID12"/>
<organism evidence="3 4">
    <name type="scientific">Nocardia cyriacigeorgica</name>
    <dbReference type="NCBI Taxonomy" id="135487"/>
    <lineage>
        <taxon>Bacteria</taxon>
        <taxon>Bacillati</taxon>
        <taxon>Actinomycetota</taxon>
        <taxon>Actinomycetes</taxon>
        <taxon>Mycobacteriales</taxon>
        <taxon>Nocardiaceae</taxon>
        <taxon>Nocardia</taxon>
    </lineage>
</organism>
<dbReference type="PANTHER" id="PTHR38133:SF1">
    <property type="entry name" value="SLR1429 PROTEIN"/>
    <property type="match status" value="1"/>
</dbReference>
<name>A0A4V6ID12_9NOCA</name>
<keyword evidence="1" id="KW-0862">Zinc</keyword>
<accession>A0A4V6ID12</accession>
<evidence type="ECO:0000313" key="3">
    <source>
        <dbReference type="EMBL" id="VFB01594.1"/>
    </source>
</evidence>
<feature type="domain" description="SWIM-type" evidence="2">
    <location>
        <begin position="133"/>
        <end position="161"/>
    </location>
</feature>